<feature type="transmembrane region" description="Helical" evidence="8">
    <location>
        <begin position="310"/>
        <end position="332"/>
    </location>
</feature>
<evidence type="ECO:0000256" key="7">
    <source>
        <dbReference type="ARBA" id="ARBA00023136"/>
    </source>
</evidence>
<dbReference type="GO" id="GO:0033214">
    <property type="term" value="P:siderophore-iron import into cell"/>
    <property type="evidence" value="ECO:0007669"/>
    <property type="project" value="TreeGrafter"/>
</dbReference>
<dbReference type="FunFam" id="1.10.3470.10:FF:000001">
    <property type="entry name" value="Vitamin B12 ABC transporter permease BtuC"/>
    <property type="match status" value="1"/>
</dbReference>
<feature type="transmembrane region" description="Helical" evidence="8">
    <location>
        <begin position="269"/>
        <end position="298"/>
    </location>
</feature>
<evidence type="ECO:0000313" key="9">
    <source>
        <dbReference type="EMBL" id="QPC41845.1"/>
    </source>
</evidence>
<feature type="transmembrane region" description="Helical" evidence="8">
    <location>
        <begin position="147"/>
        <end position="168"/>
    </location>
</feature>
<comment type="similarity">
    <text evidence="2">Belongs to the binding-protein-dependent transport system permease family. FecCD subfamily.</text>
</comment>
<dbReference type="InterPro" id="IPR037294">
    <property type="entry name" value="ABC_BtuC-like"/>
</dbReference>
<dbReference type="Pfam" id="PF01032">
    <property type="entry name" value="FecCD"/>
    <property type="match status" value="1"/>
</dbReference>
<evidence type="ECO:0000256" key="3">
    <source>
        <dbReference type="ARBA" id="ARBA00022448"/>
    </source>
</evidence>
<evidence type="ECO:0000313" key="10">
    <source>
        <dbReference type="Proteomes" id="UP000593594"/>
    </source>
</evidence>
<proteinExistence type="inferred from homology"/>
<accession>A0A7S8C1U9</accession>
<organism evidence="9 10">
    <name type="scientific">Kaustia mangrovi</name>
    <dbReference type="NCBI Taxonomy" id="2593653"/>
    <lineage>
        <taxon>Bacteria</taxon>
        <taxon>Pseudomonadati</taxon>
        <taxon>Pseudomonadota</taxon>
        <taxon>Alphaproteobacteria</taxon>
        <taxon>Hyphomicrobiales</taxon>
        <taxon>Parvibaculaceae</taxon>
        <taxon>Kaustia</taxon>
    </lineage>
</organism>
<keyword evidence="3" id="KW-0813">Transport</keyword>
<dbReference type="PANTHER" id="PTHR30472:SF25">
    <property type="entry name" value="ABC TRANSPORTER PERMEASE PROTEIN MJ0876-RELATED"/>
    <property type="match status" value="1"/>
</dbReference>
<feature type="transmembrane region" description="Helical" evidence="8">
    <location>
        <begin position="338"/>
        <end position="357"/>
    </location>
</feature>
<dbReference type="Gene3D" id="1.10.3470.10">
    <property type="entry name" value="ABC transporter involved in vitamin B12 uptake, BtuC"/>
    <property type="match status" value="1"/>
</dbReference>
<feature type="transmembrane region" description="Helical" evidence="8">
    <location>
        <begin position="180"/>
        <end position="200"/>
    </location>
</feature>
<evidence type="ECO:0000256" key="4">
    <source>
        <dbReference type="ARBA" id="ARBA00022475"/>
    </source>
</evidence>
<feature type="transmembrane region" description="Helical" evidence="8">
    <location>
        <begin position="221"/>
        <end position="242"/>
    </location>
</feature>
<protein>
    <submittedName>
        <fullName evidence="9">Iron ABC transporter permease</fullName>
    </submittedName>
</protein>
<dbReference type="Proteomes" id="UP000593594">
    <property type="component" value="Chromosome"/>
</dbReference>
<dbReference type="EMBL" id="CP058214">
    <property type="protein sequence ID" value="QPC41845.1"/>
    <property type="molecule type" value="Genomic_DNA"/>
</dbReference>
<feature type="transmembrane region" description="Helical" evidence="8">
    <location>
        <begin position="26"/>
        <end position="50"/>
    </location>
</feature>
<reference evidence="9 10" key="1">
    <citation type="submission" date="2020-06" db="EMBL/GenBank/DDBJ databases">
        <title>Genome sequence of 2 isolates from Red Sea Mangroves.</title>
        <authorList>
            <person name="Sefrji F."/>
            <person name="Michoud G."/>
            <person name="Merlino G."/>
            <person name="Daffonchio D."/>
        </authorList>
    </citation>
    <scope>NUCLEOTIDE SEQUENCE [LARGE SCALE GENOMIC DNA]</scope>
    <source>
        <strain evidence="9 10">R1DC25</strain>
    </source>
</reference>
<sequence length="365" mass="36752">MTTADATLPADVRSARSGDRRARARLVVAALAVLVAVTGFLSLAVGATGFTPGTAARALMASLSGADTAGTLANVIVMEIRLPRTLLGLLVGAGLAMSGVVMQGLFRNPLADPALVGVSSGAALAAVMIIVAGGLLPSAFAVLPQPFMLPAAAFAGGLATTIALYRIATRNGRTSVATMLLAGIALGALSGALTGLAIYASDDQQLRDFTFWSLGSLAGGTLQKAVLTAPFILAALLAIPYLGDRLDGLLLGEAEAGHLGVEVQILKRVAIGLVALAVGGAVAAAGPIGFIGIVVPHLLRLVIGPRHRNLLLASALLGAALLVGADMVARTVVAPAELPIGIVTAILGAPFFLWLLLRQRALLDV</sequence>
<keyword evidence="5 8" id="KW-0812">Transmembrane</keyword>
<dbReference type="InterPro" id="IPR000522">
    <property type="entry name" value="ABC_transptr_permease_BtuC"/>
</dbReference>
<evidence type="ECO:0000256" key="6">
    <source>
        <dbReference type="ARBA" id="ARBA00022989"/>
    </source>
</evidence>
<feature type="transmembrane region" description="Helical" evidence="8">
    <location>
        <begin position="56"/>
        <end position="77"/>
    </location>
</feature>
<dbReference type="GO" id="GO:0022857">
    <property type="term" value="F:transmembrane transporter activity"/>
    <property type="evidence" value="ECO:0007669"/>
    <property type="project" value="InterPro"/>
</dbReference>
<evidence type="ECO:0000256" key="1">
    <source>
        <dbReference type="ARBA" id="ARBA00004651"/>
    </source>
</evidence>
<dbReference type="SUPFAM" id="SSF81345">
    <property type="entry name" value="ABC transporter involved in vitamin B12 uptake, BtuC"/>
    <property type="match status" value="1"/>
</dbReference>
<keyword evidence="7 8" id="KW-0472">Membrane</keyword>
<evidence type="ECO:0000256" key="2">
    <source>
        <dbReference type="ARBA" id="ARBA00007935"/>
    </source>
</evidence>
<comment type="subcellular location">
    <subcellularLocation>
        <location evidence="1">Cell membrane</location>
        <topology evidence="1">Multi-pass membrane protein</topology>
    </subcellularLocation>
</comment>
<evidence type="ECO:0000256" key="5">
    <source>
        <dbReference type="ARBA" id="ARBA00022692"/>
    </source>
</evidence>
<keyword evidence="6 8" id="KW-1133">Transmembrane helix</keyword>
<dbReference type="CDD" id="cd06550">
    <property type="entry name" value="TM_ABC_iron-siderophores_like"/>
    <property type="match status" value="1"/>
</dbReference>
<keyword evidence="10" id="KW-1185">Reference proteome</keyword>
<gene>
    <name evidence="9" type="ORF">HW532_03405</name>
</gene>
<evidence type="ECO:0000256" key="8">
    <source>
        <dbReference type="SAM" id="Phobius"/>
    </source>
</evidence>
<dbReference type="KEGG" id="kmn:HW532_03405"/>
<name>A0A7S8C1U9_9HYPH</name>
<dbReference type="PANTHER" id="PTHR30472">
    <property type="entry name" value="FERRIC ENTEROBACTIN TRANSPORT SYSTEM PERMEASE PROTEIN"/>
    <property type="match status" value="1"/>
</dbReference>
<dbReference type="GO" id="GO:0005886">
    <property type="term" value="C:plasma membrane"/>
    <property type="evidence" value="ECO:0007669"/>
    <property type="project" value="UniProtKB-SubCell"/>
</dbReference>
<feature type="transmembrane region" description="Helical" evidence="8">
    <location>
        <begin position="86"/>
        <end position="106"/>
    </location>
</feature>
<dbReference type="RefSeq" id="WP_246479493.1">
    <property type="nucleotide sequence ID" value="NZ_CP058214.1"/>
</dbReference>
<keyword evidence="4" id="KW-1003">Cell membrane</keyword>
<dbReference type="AlphaFoldDB" id="A0A7S8C1U9"/>
<feature type="transmembrane region" description="Helical" evidence="8">
    <location>
        <begin position="118"/>
        <end position="140"/>
    </location>
</feature>